<dbReference type="InterPro" id="IPR058051">
    <property type="entry name" value="Znf_RING_synoviolin"/>
</dbReference>
<dbReference type="PROSITE" id="PS50089">
    <property type="entry name" value="ZF_RING_2"/>
    <property type="match status" value="1"/>
</dbReference>
<evidence type="ECO:0000256" key="3">
    <source>
        <dbReference type="ARBA" id="ARBA00004906"/>
    </source>
</evidence>
<protein>
    <recommendedName>
        <fullName evidence="5">RING-type E3 ubiquitin transferase</fullName>
        <ecNumber evidence="5">2.3.2.27</ecNumber>
    </recommendedName>
</protein>
<dbReference type="Pfam" id="PF13639">
    <property type="entry name" value="zf-RING_2"/>
    <property type="match status" value="1"/>
</dbReference>
<dbReference type="RefSeq" id="XP_016583101.1">
    <property type="nucleotide sequence ID" value="XM_016731682.1"/>
</dbReference>
<feature type="compositionally biased region" description="Low complexity" evidence="16">
    <location>
        <begin position="496"/>
        <end position="524"/>
    </location>
</feature>
<dbReference type="GO" id="GO:0005789">
    <property type="term" value="C:endoplasmic reticulum membrane"/>
    <property type="evidence" value="ECO:0007669"/>
    <property type="project" value="UniProtKB-SubCell"/>
</dbReference>
<feature type="compositionally biased region" description="Low complexity" evidence="16">
    <location>
        <begin position="908"/>
        <end position="927"/>
    </location>
</feature>
<name>A0A0F2LVA3_SPOSC</name>
<proteinExistence type="inferred from homology"/>
<dbReference type="AlphaFoldDB" id="A0A0F2LVA3"/>
<evidence type="ECO:0000256" key="13">
    <source>
        <dbReference type="ARBA" id="ARBA00022989"/>
    </source>
</evidence>
<comment type="similarity">
    <text evidence="4">Belongs to the HRD1 family.</text>
</comment>
<feature type="transmembrane region" description="Helical" evidence="17">
    <location>
        <begin position="140"/>
        <end position="161"/>
    </location>
</feature>
<keyword evidence="8" id="KW-0479">Metal-binding</keyword>
<gene>
    <name evidence="19" type="ORF">SPSK_04922</name>
</gene>
<dbReference type="GO" id="GO:0016567">
    <property type="term" value="P:protein ubiquitination"/>
    <property type="evidence" value="ECO:0007669"/>
    <property type="project" value="UniProtKB-UniPathway"/>
</dbReference>
<evidence type="ECO:0000313" key="20">
    <source>
        <dbReference type="Proteomes" id="UP000033710"/>
    </source>
</evidence>
<dbReference type="Proteomes" id="UP000033710">
    <property type="component" value="Unassembled WGS sequence"/>
</dbReference>
<reference evidence="19 20" key="2">
    <citation type="journal article" date="2015" name="Eukaryot. Cell">
        <title>Asexual propagation of a virulent clone complex in a human and feline outbreak of sporotrichosis.</title>
        <authorList>
            <person name="Teixeira Mde M."/>
            <person name="Rodrigues A.M."/>
            <person name="Tsui C.K."/>
            <person name="de Almeida L.G."/>
            <person name="Van Diepeningen A.D."/>
            <person name="van den Ende B.G."/>
            <person name="Fernandes G.F."/>
            <person name="Kano R."/>
            <person name="Hamelin R.C."/>
            <person name="Lopes-Bezerra L.M."/>
            <person name="Vasconcelos A.T."/>
            <person name="de Hoog S."/>
            <person name="de Camargo Z.P."/>
            <person name="Felipe M.S."/>
        </authorList>
    </citation>
    <scope>NUCLEOTIDE SEQUENCE [LARGE SCALE GENOMIC DNA]</scope>
    <source>
        <strain evidence="19 20">1099-18</strain>
    </source>
</reference>
<feature type="compositionally biased region" description="Polar residues" evidence="16">
    <location>
        <begin position="770"/>
        <end position="783"/>
    </location>
</feature>
<evidence type="ECO:0000256" key="11">
    <source>
        <dbReference type="ARBA" id="ARBA00022824"/>
    </source>
</evidence>
<evidence type="ECO:0000256" key="14">
    <source>
        <dbReference type="ARBA" id="ARBA00023136"/>
    </source>
</evidence>
<evidence type="ECO:0000256" key="10">
    <source>
        <dbReference type="ARBA" id="ARBA00022786"/>
    </source>
</evidence>
<evidence type="ECO:0000256" key="4">
    <source>
        <dbReference type="ARBA" id="ARBA00010089"/>
    </source>
</evidence>
<dbReference type="SUPFAM" id="SSF57850">
    <property type="entry name" value="RING/U-box"/>
    <property type="match status" value="1"/>
</dbReference>
<evidence type="ECO:0000259" key="18">
    <source>
        <dbReference type="PROSITE" id="PS50089"/>
    </source>
</evidence>
<dbReference type="SMART" id="SM00184">
    <property type="entry name" value="RING"/>
    <property type="match status" value="1"/>
</dbReference>
<evidence type="ECO:0000256" key="8">
    <source>
        <dbReference type="ARBA" id="ARBA00022723"/>
    </source>
</evidence>
<accession>A0A0F2LVA3</accession>
<dbReference type="CDD" id="cd16479">
    <property type="entry name" value="RING-H2_synoviolin"/>
    <property type="match status" value="1"/>
</dbReference>
<dbReference type="KEGG" id="ssck:SPSK_04922"/>
<reference evidence="19 20" key="1">
    <citation type="journal article" date="2014" name="BMC Genomics">
        <title>Comparative genomics of the major fungal agents of human and animal Sporotrichosis: Sporothrix schenckii and Sporothrix brasiliensis.</title>
        <authorList>
            <person name="Teixeira M.M."/>
            <person name="de Almeida L.G."/>
            <person name="Kubitschek-Barreira P."/>
            <person name="Alves F.L."/>
            <person name="Kioshima E.S."/>
            <person name="Abadio A.K."/>
            <person name="Fernandes L."/>
            <person name="Derengowski L.S."/>
            <person name="Ferreira K.S."/>
            <person name="Souza R.C."/>
            <person name="Ruiz J.C."/>
            <person name="de Andrade N.C."/>
            <person name="Paes H.C."/>
            <person name="Nicola A.M."/>
            <person name="Albuquerque P."/>
            <person name="Gerber A.L."/>
            <person name="Martins V.P."/>
            <person name="Peconick L.D."/>
            <person name="Neto A.V."/>
            <person name="Chaucanez C.B."/>
            <person name="Silva P.A."/>
            <person name="Cunha O.L."/>
            <person name="de Oliveira F.F."/>
            <person name="dos Santos T.C."/>
            <person name="Barros A.L."/>
            <person name="Soares M.A."/>
            <person name="de Oliveira L.M."/>
            <person name="Marini M.M."/>
            <person name="Villalobos-Duno H."/>
            <person name="Cunha M.M."/>
            <person name="de Hoog S."/>
            <person name="da Silveira J.F."/>
            <person name="Henrissat B."/>
            <person name="Nino-Vega G.A."/>
            <person name="Cisalpino P.S."/>
            <person name="Mora-Montes H.M."/>
            <person name="Almeida S.R."/>
            <person name="Stajich J.E."/>
            <person name="Lopes-Bezerra L.M."/>
            <person name="Vasconcelos A.T."/>
            <person name="Felipe M.S."/>
        </authorList>
    </citation>
    <scope>NUCLEOTIDE SEQUENCE [LARGE SCALE GENOMIC DNA]</scope>
    <source>
        <strain evidence="19 20">1099-18</strain>
    </source>
</reference>
<evidence type="ECO:0000256" key="5">
    <source>
        <dbReference type="ARBA" id="ARBA00012483"/>
    </source>
</evidence>
<evidence type="ECO:0000256" key="7">
    <source>
        <dbReference type="ARBA" id="ARBA00022692"/>
    </source>
</evidence>
<dbReference type="OrthoDB" id="7759664at2759"/>
<sequence length="948" mass="101645">MMRLEWYAGASTVLATGVVLSAFHQRANFYSAMVYLFQSNLCMMILVNLIALIYSTFVYSLQRVCFGQLRAVEVEQLYEKAWFAVTETCLAMTMFRDEIGGFFIVMFVALLTGKVWGWIGEGRIEALEQQPPTNPRLFHTRLIVSLCLSLVYDAWLLYYAVSTVIDQAKSDMMVMFLFEFAVLLVTSLHTALRYGIILLDISIIKRQTQERLVERRREIREERAAIIRRREEAAAAAEAAAATGQEGGEGAVAALETEEDNEQLPDEDDVDEMDIEVAGWEAKGQYILGLDLWTGKRRSPPAIRKDMRPHTNTNPPDFTKLCIYAVFFIVLLNFIGLPLHIIRDLFMTVRSFIKRLGALMKYRQAIKDMNRYEDASEQDLDRENTCIICREDMHVWNQNDPARIERTRPKKLPCGHILHLGCLKSWMERQQVCPTCRRSVVIDDASNAHRNRDNALFRLNLVAAGAAGADPAGAGVGAAAGAGGVAGAPPAANGANPLQNPALPAVNGQAPAPGAAAGAPGHGADVNHHNPHPPPPPNGGGGPALRMFNIGPLRLGFAQGGARDIQEMAQRLGLPNAIAGGNPPVNNQAAPAGVAGGPPAFGAAPTPFAHHVPHATPSSTMSQSTSTASIFQDLRSIERRIELGTIELQLASAEARALRTMLTELQRIRNTQHIPTTAPEPTPTVPLNPTGPADPTAVAATETVAQSTGAAPDVSTTNATERAPAQAPQEDAPATLGSSAAPDAPDVSSSAEQERAALNQAESFFRQWPGMTTTLDNGSNSGPDQGAAVGAGELGDEFGSAPPVRGNSELLPGVQLPPGWSLVPLDQYDPSRRTATDNDSNSQPGPSNNRVTSQPNPSRDSLPADSREARLDAPASPLASPVEAVPESNAPAATSAAPMWGGSAQLYGSSSQTTPRPTRTQQQQPQQNDDESSSESSEGSSEDSSNDS</sequence>
<dbReference type="PANTHER" id="PTHR22763">
    <property type="entry name" value="RING ZINC FINGER PROTEIN"/>
    <property type="match status" value="1"/>
</dbReference>
<feature type="transmembrane region" description="Helical" evidence="17">
    <location>
        <begin position="35"/>
        <end position="54"/>
    </location>
</feature>
<dbReference type="VEuPathDB" id="FungiDB:SPSK_04922"/>
<dbReference type="GO" id="GO:0043161">
    <property type="term" value="P:proteasome-mediated ubiquitin-dependent protein catabolic process"/>
    <property type="evidence" value="ECO:0007669"/>
    <property type="project" value="TreeGrafter"/>
</dbReference>
<evidence type="ECO:0000256" key="12">
    <source>
        <dbReference type="ARBA" id="ARBA00022833"/>
    </source>
</evidence>
<keyword evidence="7 17" id="KW-0812">Transmembrane</keyword>
<comment type="subcellular location">
    <subcellularLocation>
        <location evidence="2">Endoplasmic reticulum membrane</location>
        <topology evidence="2">Multi-pass membrane protein</topology>
    </subcellularLocation>
</comment>
<dbReference type="Gene3D" id="3.30.40.10">
    <property type="entry name" value="Zinc/RING finger domain, C3HC4 (zinc finger)"/>
    <property type="match status" value="1"/>
</dbReference>
<evidence type="ECO:0000256" key="17">
    <source>
        <dbReference type="SAM" id="Phobius"/>
    </source>
</evidence>
<comment type="pathway">
    <text evidence="3">Protein modification; protein ubiquitination.</text>
</comment>
<dbReference type="InterPro" id="IPR050731">
    <property type="entry name" value="HRD1_E3_ubiq-ligases"/>
</dbReference>
<dbReference type="GeneID" id="27666959"/>
<feature type="transmembrane region" description="Helical" evidence="17">
    <location>
        <begin position="321"/>
        <end position="342"/>
    </location>
</feature>
<evidence type="ECO:0000256" key="2">
    <source>
        <dbReference type="ARBA" id="ARBA00004477"/>
    </source>
</evidence>
<keyword evidence="14 17" id="KW-0472">Membrane</keyword>
<feature type="transmembrane region" description="Helical" evidence="17">
    <location>
        <begin position="173"/>
        <end position="196"/>
    </location>
</feature>
<evidence type="ECO:0000313" key="19">
    <source>
        <dbReference type="EMBL" id="KJR80425.1"/>
    </source>
</evidence>
<feature type="transmembrane region" description="Helical" evidence="17">
    <location>
        <begin position="6"/>
        <end position="23"/>
    </location>
</feature>
<dbReference type="GO" id="GO:0008270">
    <property type="term" value="F:zinc ion binding"/>
    <property type="evidence" value="ECO:0007669"/>
    <property type="project" value="UniProtKB-KW"/>
</dbReference>
<feature type="domain" description="RING-type" evidence="18">
    <location>
        <begin position="386"/>
        <end position="437"/>
    </location>
</feature>
<feature type="compositionally biased region" description="Polar residues" evidence="16">
    <location>
        <begin position="703"/>
        <end position="720"/>
    </location>
</feature>
<keyword evidence="10" id="KW-0833">Ubl conjugation pathway</keyword>
<dbReference type="UniPathway" id="UPA00143"/>
<dbReference type="InterPro" id="IPR057992">
    <property type="entry name" value="TPR_SYVN1_N"/>
</dbReference>
<feature type="compositionally biased region" description="Polar residues" evidence="16">
    <location>
        <begin position="837"/>
        <end position="859"/>
    </location>
</feature>
<feature type="region of interest" description="Disordered" evidence="16">
    <location>
        <begin position="670"/>
        <end position="948"/>
    </location>
</feature>
<evidence type="ECO:0000256" key="15">
    <source>
        <dbReference type="PROSITE-ProRule" id="PRU00175"/>
    </source>
</evidence>
<feature type="compositionally biased region" description="Low complexity" evidence="16">
    <location>
        <begin position="723"/>
        <end position="751"/>
    </location>
</feature>
<evidence type="ECO:0000256" key="9">
    <source>
        <dbReference type="ARBA" id="ARBA00022771"/>
    </source>
</evidence>
<dbReference type="PANTHER" id="PTHR22763:SF184">
    <property type="entry name" value="E3 UBIQUITIN-PROTEIN LIGASE SYNOVIOLIN"/>
    <property type="match status" value="1"/>
</dbReference>
<organism evidence="19 20">
    <name type="scientific">Sporothrix schenckii 1099-18</name>
    <dbReference type="NCBI Taxonomy" id="1397361"/>
    <lineage>
        <taxon>Eukaryota</taxon>
        <taxon>Fungi</taxon>
        <taxon>Dikarya</taxon>
        <taxon>Ascomycota</taxon>
        <taxon>Pezizomycotina</taxon>
        <taxon>Sordariomycetes</taxon>
        <taxon>Sordariomycetidae</taxon>
        <taxon>Ophiostomatales</taxon>
        <taxon>Ophiostomataceae</taxon>
        <taxon>Sporothrix</taxon>
    </lineage>
</organism>
<feature type="region of interest" description="Disordered" evidence="16">
    <location>
        <begin position="496"/>
        <end position="544"/>
    </location>
</feature>
<dbReference type="Pfam" id="PF25563">
    <property type="entry name" value="TPR_SYVN1_N"/>
    <property type="match status" value="2"/>
</dbReference>
<dbReference type="GO" id="GO:0036503">
    <property type="term" value="P:ERAD pathway"/>
    <property type="evidence" value="ECO:0007669"/>
    <property type="project" value="TreeGrafter"/>
</dbReference>
<feature type="transmembrane region" description="Helical" evidence="17">
    <location>
        <begin position="99"/>
        <end position="119"/>
    </location>
</feature>
<keyword evidence="6" id="KW-0808">Transferase</keyword>
<evidence type="ECO:0000256" key="1">
    <source>
        <dbReference type="ARBA" id="ARBA00000900"/>
    </source>
</evidence>
<comment type="caution">
    <text evidence="19">The sequence shown here is derived from an EMBL/GenBank/DDBJ whole genome shotgun (WGS) entry which is preliminary data.</text>
</comment>
<evidence type="ECO:0000256" key="6">
    <source>
        <dbReference type="ARBA" id="ARBA00022679"/>
    </source>
</evidence>
<keyword evidence="9 15" id="KW-0863">Zinc-finger</keyword>
<dbReference type="GO" id="GO:0061630">
    <property type="term" value="F:ubiquitin protein ligase activity"/>
    <property type="evidence" value="ECO:0007669"/>
    <property type="project" value="UniProtKB-EC"/>
</dbReference>
<dbReference type="EC" id="2.3.2.27" evidence="5"/>
<dbReference type="EMBL" id="AXCR01000012">
    <property type="protein sequence ID" value="KJR80425.1"/>
    <property type="molecule type" value="Genomic_DNA"/>
</dbReference>
<dbReference type="InterPro" id="IPR001841">
    <property type="entry name" value="Znf_RING"/>
</dbReference>
<keyword evidence="12" id="KW-0862">Zinc</keyword>
<dbReference type="InterPro" id="IPR013083">
    <property type="entry name" value="Znf_RING/FYVE/PHD"/>
</dbReference>
<evidence type="ECO:0000256" key="16">
    <source>
        <dbReference type="SAM" id="MobiDB-lite"/>
    </source>
</evidence>
<comment type="catalytic activity">
    <reaction evidence="1">
        <text>S-ubiquitinyl-[E2 ubiquitin-conjugating enzyme]-L-cysteine + [acceptor protein]-L-lysine = [E2 ubiquitin-conjugating enzyme]-L-cysteine + N(6)-ubiquitinyl-[acceptor protein]-L-lysine.</text>
        <dbReference type="EC" id="2.3.2.27"/>
    </reaction>
</comment>
<keyword evidence="11" id="KW-0256">Endoplasmic reticulum</keyword>
<keyword evidence="13 17" id="KW-1133">Transmembrane helix</keyword>